<feature type="binding site" evidence="10">
    <location>
        <position position="244"/>
    </location>
    <ligand>
        <name>glycerol</name>
        <dbReference type="ChEBI" id="CHEBI:17754"/>
    </ligand>
</feature>
<dbReference type="InterPro" id="IPR000577">
    <property type="entry name" value="Carb_kinase_FGGY"/>
</dbReference>
<feature type="binding site" evidence="10">
    <location>
        <position position="82"/>
    </location>
    <ligand>
        <name>glycerol</name>
        <dbReference type="ChEBI" id="CHEBI:17754"/>
    </ligand>
</feature>
<feature type="binding site" evidence="10">
    <location>
        <position position="243"/>
    </location>
    <ligand>
        <name>sn-glycerol 3-phosphate</name>
        <dbReference type="ChEBI" id="CHEBI:57597"/>
    </ligand>
</feature>
<keyword evidence="5 10" id="KW-0418">Kinase</keyword>
<feature type="binding site" evidence="10">
    <location>
        <position position="265"/>
    </location>
    <ligand>
        <name>ADP</name>
        <dbReference type="ChEBI" id="CHEBI:456216"/>
    </ligand>
</feature>
<dbReference type="Pfam" id="PF00370">
    <property type="entry name" value="FGGY_N"/>
    <property type="match status" value="1"/>
</dbReference>
<dbReference type="UniPathway" id="UPA00618">
    <property type="reaction ID" value="UER00672"/>
</dbReference>
<dbReference type="InterPro" id="IPR018484">
    <property type="entry name" value="FGGY_N"/>
</dbReference>
<evidence type="ECO:0000256" key="10">
    <source>
        <dbReference type="HAMAP-Rule" id="MF_00186"/>
    </source>
</evidence>
<dbReference type="FunFam" id="3.30.420.40:FF:000008">
    <property type="entry name" value="Glycerol kinase"/>
    <property type="match status" value="1"/>
</dbReference>
<dbReference type="GO" id="GO:0004370">
    <property type="term" value="F:glycerol kinase activity"/>
    <property type="evidence" value="ECO:0007669"/>
    <property type="project" value="UniProtKB-UniRule"/>
</dbReference>
<dbReference type="CDD" id="cd07769">
    <property type="entry name" value="ASKHA_NBD_FGGY_GK"/>
    <property type="match status" value="1"/>
</dbReference>
<dbReference type="GO" id="GO:0006072">
    <property type="term" value="P:glycerol-3-phosphate metabolic process"/>
    <property type="evidence" value="ECO:0007669"/>
    <property type="project" value="InterPro"/>
</dbReference>
<evidence type="ECO:0000256" key="3">
    <source>
        <dbReference type="ARBA" id="ARBA00022679"/>
    </source>
</evidence>
<feature type="binding site" evidence="10">
    <location>
        <position position="12"/>
    </location>
    <ligand>
        <name>ATP</name>
        <dbReference type="ChEBI" id="CHEBI:30616"/>
    </ligand>
</feature>
<feature type="domain" description="Carbohydrate kinase FGGY N-terminal" evidence="12">
    <location>
        <begin position="4"/>
        <end position="250"/>
    </location>
</feature>
<feature type="binding site" evidence="10">
    <location>
        <position position="308"/>
    </location>
    <ligand>
        <name>ATP</name>
        <dbReference type="ChEBI" id="CHEBI:30616"/>
    </ligand>
</feature>
<feature type="binding site" evidence="10">
    <location>
        <position position="12"/>
    </location>
    <ligand>
        <name>ADP</name>
        <dbReference type="ChEBI" id="CHEBI:456216"/>
    </ligand>
</feature>
<dbReference type="PIRSF" id="PIRSF000538">
    <property type="entry name" value="GlpK"/>
    <property type="match status" value="1"/>
</dbReference>
<feature type="binding site" evidence="10">
    <location>
        <position position="409"/>
    </location>
    <ligand>
        <name>ADP</name>
        <dbReference type="ChEBI" id="CHEBI:456216"/>
    </ligand>
</feature>
<evidence type="ECO:0000256" key="8">
    <source>
        <dbReference type="ARBA" id="ARBA00052101"/>
    </source>
</evidence>
<evidence type="ECO:0000256" key="5">
    <source>
        <dbReference type="ARBA" id="ARBA00022777"/>
    </source>
</evidence>
<name>A0A844H352_9CHRO</name>
<evidence type="ECO:0000256" key="6">
    <source>
        <dbReference type="ARBA" id="ARBA00022798"/>
    </source>
</evidence>
<comment type="similarity">
    <text evidence="2 10 11">Belongs to the FGGY kinase family.</text>
</comment>
<feature type="binding site" evidence="10">
    <location>
        <position position="12"/>
    </location>
    <ligand>
        <name>sn-glycerol 3-phosphate</name>
        <dbReference type="ChEBI" id="CHEBI:57597"/>
    </ligand>
</feature>
<feature type="binding site" evidence="10">
    <location>
        <position position="243"/>
    </location>
    <ligand>
        <name>glycerol</name>
        <dbReference type="ChEBI" id="CHEBI:17754"/>
    </ligand>
</feature>
<keyword evidence="7 10" id="KW-0067">ATP-binding</keyword>
<evidence type="ECO:0000259" key="13">
    <source>
        <dbReference type="Pfam" id="PF02782"/>
    </source>
</evidence>
<feature type="domain" description="Carbohydrate kinase FGGY C-terminal" evidence="13">
    <location>
        <begin position="260"/>
        <end position="446"/>
    </location>
</feature>
<feature type="binding site" evidence="10">
    <location>
        <position position="134"/>
    </location>
    <ligand>
        <name>glycerol</name>
        <dbReference type="ChEBI" id="CHEBI:17754"/>
    </ligand>
</feature>
<dbReference type="InterPro" id="IPR018483">
    <property type="entry name" value="Carb_kinase_FGGY_CS"/>
</dbReference>
<evidence type="ECO:0000256" key="9">
    <source>
        <dbReference type="ARBA" id="ARBA00054633"/>
    </source>
</evidence>
<dbReference type="PANTHER" id="PTHR10196:SF69">
    <property type="entry name" value="GLYCEROL KINASE"/>
    <property type="match status" value="1"/>
</dbReference>
<comment type="activity regulation">
    <text evidence="10">Inhibited by fructose 1,6-bisphosphate (FBP).</text>
</comment>
<feature type="binding site" evidence="10">
    <location>
        <position position="82"/>
    </location>
    <ligand>
        <name>sn-glycerol 3-phosphate</name>
        <dbReference type="ChEBI" id="CHEBI:57597"/>
    </ligand>
</feature>
<evidence type="ECO:0000256" key="1">
    <source>
        <dbReference type="ARBA" id="ARBA00005190"/>
    </source>
</evidence>
<dbReference type="NCBIfam" id="TIGR01311">
    <property type="entry name" value="glycerol_kin"/>
    <property type="match status" value="1"/>
</dbReference>
<keyword evidence="4 10" id="KW-0547">Nucleotide-binding</keyword>
<dbReference type="PANTHER" id="PTHR10196">
    <property type="entry name" value="SUGAR KINASE"/>
    <property type="match status" value="1"/>
</dbReference>
<feature type="binding site" evidence="10">
    <location>
        <position position="14"/>
    </location>
    <ligand>
        <name>ATP</name>
        <dbReference type="ChEBI" id="CHEBI:30616"/>
    </ligand>
</feature>
<comment type="catalytic activity">
    <reaction evidence="8 10">
        <text>glycerol + ATP = sn-glycerol 3-phosphate + ADP + H(+)</text>
        <dbReference type="Rhea" id="RHEA:21644"/>
        <dbReference type="ChEBI" id="CHEBI:15378"/>
        <dbReference type="ChEBI" id="CHEBI:17754"/>
        <dbReference type="ChEBI" id="CHEBI:30616"/>
        <dbReference type="ChEBI" id="CHEBI:57597"/>
        <dbReference type="ChEBI" id="CHEBI:456216"/>
        <dbReference type="EC" id="2.7.1.30"/>
    </reaction>
</comment>
<sequence length="496" mass="54737">MDKYILAIDQGTTSSRALIFNKDGNVISSAQQEFTQYYPNPGEVEHNPLEIWQSVLSVVEKAIEQGNIEKKQIEGIGITNQRETTVVWNKETGKPIYNAIVWQDRRTSAKIDNLKERELQKEVKNRSGLLLDAYFSASKVEWILDHVENARNLANQGKLAFGTIDSWLIWHLTGGKKHITDVSNASRTLLLNVNKVKWDVVLLDLFNIPESMLPQLCDNSGIVAYTSSEVFGEQIPISGVAGDQQAATFGHTGFHKGIAKNTYGTGCFLISPTGKTLVPSAKSLLSTICWRFNNEITYGLEGSILASGSAITWLRDGLGIINNADEVNTLANSVPDTGDVYFVPALAGLGSPYWDQYARGTIVGIDRGTTKAHIARATLEGIAFQVYDVVKALEEDSHTPLELLTVDGGAARSDFLLQFQADILGIPVERPQEIELTAKGVGYLAGLGVGYWDNLSQIQQIKSDTKVFEPKMSENEKKQRCDRWLEAVNRAKTWAS</sequence>
<dbReference type="InterPro" id="IPR005999">
    <property type="entry name" value="Glycerol_kin"/>
</dbReference>
<reference evidence="14 15" key="1">
    <citation type="submission" date="2019-11" db="EMBL/GenBank/DDBJ databases">
        <title>Isolation of a new High Light Tolerant Cyanobacteria.</title>
        <authorList>
            <person name="Dobson Z."/>
            <person name="Vaughn N."/>
            <person name="Vaughn M."/>
            <person name="Fromme P."/>
            <person name="Mazor Y."/>
        </authorList>
    </citation>
    <scope>NUCLEOTIDE SEQUENCE [LARGE SCALE GENOMIC DNA]</scope>
    <source>
        <strain evidence="14 15">0216</strain>
    </source>
</reference>
<keyword evidence="3 10" id="KW-0808">Transferase</keyword>
<evidence type="ECO:0000313" key="14">
    <source>
        <dbReference type="EMBL" id="MTF40765.1"/>
    </source>
</evidence>
<dbReference type="AlphaFoldDB" id="A0A844H352"/>
<dbReference type="Proteomes" id="UP000437131">
    <property type="component" value="Unassembled WGS sequence"/>
</dbReference>
<evidence type="ECO:0000256" key="2">
    <source>
        <dbReference type="ARBA" id="ARBA00009156"/>
    </source>
</evidence>
<feature type="binding site" evidence="10">
    <location>
        <position position="16"/>
    </location>
    <ligand>
        <name>ADP</name>
        <dbReference type="ChEBI" id="CHEBI:456216"/>
    </ligand>
</feature>
<evidence type="ECO:0000313" key="15">
    <source>
        <dbReference type="Proteomes" id="UP000437131"/>
    </source>
</evidence>
<feature type="binding site" evidence="10">
    <location>
        <position position="134"/>
    </location>
    <ligand>
        <name>sn-glycerol 3-phosphate</name>
        <dbReference type="ChEBI" id="CHEBI:57597"/>
    </ligand>
</feature>
<gene>
    <name evidence="10 14" type="primary">glpK</name>
    <name evidence="14" type="ORF">GGC33_17885</name>
</gene>
<dbReference type="EMBL" id="WMIA01000051">
    <property type="protein sequence ID" value="MTF40765.1"/>
    <property type="molecule type" value="Genomic_DNA"/>
</dbReference>
<dbReference type="EC" id="2.7.1.30" evidence="10"/>
<dbReference type="Pfam" id="PF02782">
    <property type="entry name" value="FGGY_C"/>
    <property type="match status" value="1"/>
</dbReference>
<feature type="binding site" evidence="10">
    <location>
        <position position="83"/>
    </location>
    <ligand>
        <name>glycerol</name>
        <dbReference type="ChEBI" id="CHEBI:17754"/>
    </ligand>
</feature>
<comment type="function">
    <text evidence="9 10">Key enzyme in the regulation of glycerol uptake and metabolism. Catalyzes the phosphorylation of glycerol to yield sn-glycerol 3-phosphate.</text>
</comment>
<feature type="binding site" evidence="10">
    <location>
        <position position="308"/>
    </location>
    <ligand>
        <name>ADP</name>
        <dbReference type="ChEBI" id="CHEBI:456216"/>
    </ligand>
</feature>
<accession>A0A844H352</accession>
<feature type="binding site" evidence="10">
    <location>
        <position position="83"/>
    </location>
    <ligand>
        <name>sn-glycerol 3-phosphate</name>
        <dbReference type="ChEBI" id="CHEBI:57597"/>
    </ligand>
</feature>
<protein>
    <recommendedName>
        <fullName evidence="10">Glycerol kinase</fullName>
        <ecNumber evidence="10">2.7.1.30</ecNumber>
    </recommendedName>
    <alternativeName>
        <fullName evidence="10">ATP:glycerol 3-phosphotransferase</fullName>
    </alternativeName>
    <alternativeName>
        <fullName evidence="10">Glycerokinase</fullName>
        <shortName evidence="10">GK</shortName>
    </alternativeName>
</protein>
<dbReference type="GO" id="GO:0005524">
    <property type="term" value="F:ATP binding"/>
    <property type="evidence" value="ECO:0007669"/>
    <property type="project" value="UniProtKB-UniRule"/>
</dbReference>
<keyword evidence="6 10" id="KW-0319">Glycerol metabolism</keyword>
<comment type="caution">
    <text evidence="14">The sequence shown here is derived from an EMBL/GenBank/DDBJ whole genome shotgun (WGS) entry which is preliminary data.</text>
</comment>
<evidence type="ECO:0000256" key="4">
    <source>
        <dbReference type="ARBA" id="ARBA00022741"/>
    </source>
</evidence>
<feature type="binding site" evidence="10">
    <location>
        <position position="265"/>
    </location>
    <ligand>
        <name>ATP</name>
        <dbReference type="ChEBI" id="CHEBI:30616"/>
    </ligand>
</feature>
<dbReference type="RefSeq" id="WP_155084794.1">
    <property type="nucleotide sequence ID" value="NZ_WMIA01000051.1"/>
</dbReference>
<dbReference type="PROSITE" id="PS00445">
    <property type="entry name" value="FGGY_KINASES_2"/>
    <property type="match status" value="1"/>
</dbReference>
<dbReference type="GO" id="GO:0019563">
    <property type="term" value="P:glycerol catabolic process"/>
    <property type="evidence" value="ECO:0007669"/>
    <property type="project" value="UniProtKB-UniRule"/>
</dbReference>
<comment type="pathway">
    <text evidence="1 10">Polyol metabolism; glycerol degradation via glycerol kinase pathway; sn-glycerol 3-phosphate from glycerol: step 1/1.</text>
</comment>
<proteinExistence type="inferred from homology"/>
<dbReference type="PROSITE" id="PS00933">
    <property type="entry name" value="FGGY_KINASES_1"/>
    <property type="match status" value="1"/>
</dbReference>
<dbReference type="InterPro" id="IPR018485">
    <property type="entry name" value="FGGY_C"/>
</dbReference>
<evidence type="ECO:0000256" key="11">
    <source>
        <dbReference type="RuleBase" id="RU003733"/>
    </source>
</evidence>
<comment type="caution">
    <text evidence="10">Lacks conserved residue(s) required for the propagation of feature annotation.</text>
</comment>
<dbReference type="HAMAP" id="MF_00186">
    <property type="entry name" value="Glycerol_kin"/>
    <property type="match status" value="1"/>
</dbReference>
<feature type="binding site" evidence="10">
    <location>
        <position position="13"/>
    </location>
    <ligand>
        <name>ATP</name>
        <dbReference type="ChEBI" id="CHEBI:30616"/>
    </ligand>
</feature>
<organism evidence="14 15">
    <name type="scientific">Cyanobacterium aponinum 0216</name>
    <dbReference type="NCBI Taxonomy" id="2676140"/>
    <lineage>
        <taxon>Bacteria</taxon>
        <taxon>Bacillati</taxon>
        <taxon>Cyanobacteriota</taxon>
        <taxon>Cyanophyceae</taxon>
        <taxon>Oscillatoriophycideae</taxon>
        <taxon>Chroococcales</taxon>
        <taxon>Geminocystaceae</taxon>
        <taxon>Cyanobacterium</taxon>
    </lineage>
</organism>
<dbReference type="NCBIfam" id="NF000756">
    <property type="entry name" value="PRK00047.1"/>
    <property type="match status" value="1"/>
</dbReference>
<dbReference type="FunFam" id="3.30.420.40:FF:000007">
    <property type="entry name" value="Glycerol kinase"/>
    <property type="match status" value="1"/>
</dbReference>
<dbReference type="Gene3D" id="3.30.420.40">
    <property type="match status" value="2"/>
</dbReference>
<evidence type="ECO:0000256" key="7">
    <source>
        <dbReference type="ARBA" id="ARBA00022840"/>
    </source>
</evidence>
<dbReference type="SUPFAM" id="SSF53067">
    <property type="entry name" value="Actin-like ATPase domain"/>
    <property type="match status" value="2"/>
</dbReference>
<evidence type="ECO:0000259" key="12">
    <source>
        <dbReference type="Pfam" id="PF00370"/>
    </source>
</evidence>
<dbReference type="GO" id="GO:0005829">
    <property type="term" value="C:cytosol"/>
    <property type="evidence" value="ECO:0007669"/>
    <property type="project" value="TreeGrafter"/>
</dbReference>
<feature type="binding site" evidence="10">
    <location>
        <position position="409"/>
    </location>
    <ligand>
        <name>ATP</name>
        <dbReference type="ChEBI" id="CHEBI:30616"/>
    </ligand>
</feature>
<dbReference type="InterPro" id="IPR043129">
    <property type="entry name" value="ATPase_NBD"/>
</dbReference>